<reference evidence="2 3" key="1">
    <citation type="submission" date="2020-04" db="EMBL/GenBank/DDBJ databases">
        <title>Ramlibacter sp. G-1-2-2 isolated from soil.</title>
        <authorList>
            <person name="Dahal R.H."/>
        </authorList>
    </citation>
    <scope>NUCLEOTIDE SEQUENCE [LARGE SCALE GENOMIC DNA]</scope>
    <source>
        <strain evidence="2 3">G-1-2-2</strain>
    </source>
</reference>
<feature type="domain" description="Water stress and hypersensitive response" evidence="1">
    <location>
        <begin position="6"/>
        <end position="125"/>
    </location>
</feature>
<name>A0A848H285_9BURK</name>
<evidence type="ECO:0000313" key="3">
    <source>
        <dbReference type="Proteomes" id="UP000541185"/>
    </source>
</evidence>
<accession>A0A848H285</accession>
<protein>
    <submittedName>
        <fullName evidence="2">Water stress/hypersensitive response domain-containing protein</fullName>
    </submittedName>
</protein>
<dbReference type="Gene3D" id="2.60.40.1820">
    <property type="match status" value="1"/>
</dbReference>
<dbReference type="Pfam" id="PF03168">
    <property type="entry name" value="LEA_2"/>
    <property type="match status" value="1"/>
</dbReference>
<dbReference type="GO" id="GO:0009269">
    <property type="term" value="P:response to desiccation"/>
    <property type="evidence" value="ECO:0007669"/>
    <property type="project" value="InterPro"/>
</dbReference>
<dbReference type="Proteomes" id="UP000541185">
    <property type="component" value="Unassembled WGS sequence"/>
</dbReference>
<dbReference type="AlphaFoldDB" id="A0A848H285"/>
<dbReference type="InterPro" id="IPR013990">
    <property type="entry name" value="WHy-dom"/>
</dbReference>
<sequence length="133" mass="14325">MEPLRVQVVDVQPAGGENLEIRLQVRLRLQNPNEFDIAYDGISVELELRNALVATGVTNASGTIPRFGETVVTLPVSASALNIAREAFNLFLRGDSHLPYVVRGKVGGALFNTVSFESRGELSLPAALLVPGR</sequence>
<evidence type="ECO:0000259" key="1">
    <source>
        <dbReference type="SMART" id="SM00769"/>
    </source>
</evidence>
<proteinExistence type="predicted"/>
<organism evidence="2 3">
    <name type="scientific">Ramlibacter agri</name>
    <dbReference type="NCBI Taxonomy" id="2728837"/>
    <lineage>
        <taxon>Bacteria</taxon>
        <taxon>Pseudomonadati</taxon>
        <taxon>Pseudomonadota</taxon>
        <taxon>Betaproteobacteria</taxon>
        <taxon>Burkholderiales</taxon>
        <taxon>Comamonadaceae</taxon>
        <taxon>Ramlibacter</taxon>
    </lineage>
</organism>
<comment type="caution">
    <text evidence="2">The sequence shown here is derived from an EMBL/GenBank/DDBJ whole genome shotgun (WGS) entry which is preliminary data.</text>
</comment>
<keyword evidence="3" id="KW-1185">Reference proteome</keyword>
<dbReference type="EMBL" id="JABBFX010000001">
    <property type="protein sequence ID" value="NML45086.1"/>
    <property type="molecule type" value="Genomic_DNA"/>
</dbReference>
<gene>
    <name evidence="2" type="ORF">HHL11_15110</name>
</gene>
<dbReference type="SMART" id="SM00769">
    <property type="entry name" value="WHy"/>
    <property type="match status" value="1"/>
</dbReference>
<dbReference type="InterPro" id="IPR004864">
    <property type="entry name" value="LEA_2"/>
</dbReference>
<evidence type="ECO:0000313" key="2">
    <source>
        <dbReference type="EMBL" id="NML45086.1"/>
    </source>
</evidence>
<dbReference type="SUPFAM" id="SSF117070">
    <property type="entry name" value="LEA14-like"/>
    <property type="match status" value="1"/>
</dbReference>